<feature type="compositionally biased region" description="Basic and acidic residues" evidence="23">
    <location>
        <begin position="372"/>
        <end position="387"/>
    </location>
</feature>
<name>A0A388KS05_CHABU</name>
<sequence>MFLLFPLSRASDVAYHPGENEWKPSPGRQDCDGSTLPLLDYSSLRGWSGDLGQNDGEEELKEGYEEEELSEVDGEEEMREDDGEEELREGDDGEERRSGTFADQRQASRGLAGGRPMDGSHRRKRRLNGGRMPAAVLPLSPPPGGDPQRRERLEGDAQVSNKPRVIVLAGPTGVGKSTMAVELAKRIGGEIISADSVQVYKGLDVGSAKVPVVEREGIPHHMLDVVSPLESYTAGDYFEDARAVTEDLLSRGKVPIVVGGTGMYLRWYIHGKPALPMPSQELRAAIEAEMEHFKSMGEDGWDAAVAALSVAGDPESAAKLLRNDWFRMKRCFEILRCSGKPRSVFRVSSETASETSSQVSDDALPLQAHQSEQQRDDAGDQDLKNRPESGPGGIGSDETCVDSGMGRCMDYDFHCYFLFAPRTAMYRRIDARCEEMVMDGLLKEASWLLDLGVMPDSSPPSRAIGYRQAMEYLQQCRKELQEEETGGGEEENSEGGALSHKGVLKFVSDFQQCSRRAVSREFFCPIPPPVALRLCKCGGEVYHQLASDCMQSGFDVAQEEGECHWPHQITRGGRGVGTIRWCWAPSTTVALQMKTRQGCPRRRLIMSSRSGWDLHARCSGQEGGRGGGWGDGGGCHRQTLSHGRFLKMARKQEGSDAAVCAAKEDSEGLLWDETAVSADLNDVDDDDRKETKEEKQEEAMYIRRCVDLALQALGHTSPNPVVGCVIVKGGRVIGEGFHPKAGEPHAEVFALRQAGENAVDATAYVSLEPCNHYGRTPPCSLALVKARVKRVVVGALDPNPLVSGQGVKTLRDAGIEVVTGVEEELCQRVNEAFFHRMLFRKPFGTLRYAMSLDGKVVRTSAVCQSLPPEKGCHYSKLLQAMDSVVITSSALLLDPQLLSSEEGAKQPLRVLLLDSLDVPLDLAVFDTTKAPTVVVTTEKALVEDMQRAAKEGRSSTESKFLEKGVEMIAFPDDATTEQILDVLYNRGACSVLWDSQGTVEHSGVALMERVLEEKEAQKVVAVIVPVISGRGHSAVNLSIPVEGLKLERCVTSRCGDNIIIEGYLPNQDLLN</sequence>
<dbReference type="HAMAP" id="MF_00185">
    <property type="entry name" value="IPP_trans"/>
    <property type="match status" value="1"/>
</dbReference>
<dbReference type="InterPro" id="IPR002734">
    <property type="entry name" value="RibDG_C"/>
</dbReference>
<evidence type="ECO:0000256" key="3">
    <source>
        <dbReference type="ARBA" id="ARBA00004882"/>
    </source>
</evidence>
<keyword evidence="10 22" id="KW-0808">Transferase</keyword>
<dbReference type="Gene3D" id="3.40.430.10">
    <property type="entry name" value="Dihydrofolate Reductase, subunit A"/>
    <property type="match status" value="1"/>
</dbReference>
<feature type="region of interest" description="Disordered" evidence="23">
    <location>
        <begin position="15"/>
        <end position="157"/>
    </location>
</feature>
<comment type="cofactor">
    <cofactor evidence="1">
        <name>Mg(2+)</name>
        <dbReference type="ChEBI" id="CHEBI:18420"/>
    </cofactor>
</comment>
<evidence type="ECO:0000256" key="20">
    <source>
        <dbReference type="ARBA" id="ARBA00058389"/>
    </source>
</evidence>
<dbReference type="GO" id="GO:0009231">
    <property type="term" value="P:riboflavin biosynthetic process"/>
    <property type="evidence" value="ECO:0007669"/>
    <property type="project" value="UniProtKB-UniPathway"/>
</dbReference>
<dbReference type="GO" id="GO:0008835">
    <property type="term" value="F:diaminohydroxyphosphoribosylaminopyrimidine deaminase activity"/>
    <property type="evidence" value="ECO:0007669"/>
    <property type="project" value="UniProtKB-EC"/>
</dbReference>
<evidence type="ECO:0000313" key="26">
    <source>
        <dbReference type="Proteomes" id="UP000265515"/>
    </source>
</evidence>
<keyword evidence="9" id="KW-0686">Riboflavin biosynthesis</keyword>
<dbReference type="UniPathway" id="UPA00275">
    <property type="reaction ID" value="UER00401"/>
</dbReference>
<dbReference type="Gene3D" id="1.10.20.140">
    <property type="match status" value="1"/>
</dbReference>
<dbReference type="EC" id="2.5.1.75" evidence="6"/>
<dbReference type="InterPro" id="IPR027417">
    <property type="entry name" value="P-loop_NTPase"/>
</dbReference>
<dbReference type="InterPro" id="IPR004794">
    <property type="entry name" value="Eubact_RibD"/>
</dbReference>
<dbReference type="GO" id="GO:0005524">
    <property type="term" value="F:ATP binding"/>
    <property type="evidence" value="ECO:0007669"/>
    <property type="project" value="UniProtKB-KW"/>
</dbReference>
<dbReference type="NCBIfam" id="TIGR00326">
    <property type="entry name" value="eubact_ribD"/>
    <property type="match status" value="1"/>
</dbReference>
<dbReference type="InterPro" id="IPR039657">
    <property type="entry name" value="Dimethylallyltransferase"/>
</dbReference>
<dbReference type="Gramene" id="GBG72819">
    <property type="protein sequence ID" value="GBG72819"/>
    <property type="gene ID" value="CBR_g12386"/>
</dbReference>
<keyword evidence="17" id="KW-0460">Magnesium</keyword>
<proteinExistence type="inferred from homology"/>
<evidence type="ECO:0000256" key="22">
    <source>
        <dbReference type="RuleBase" id="RU003785"/>
    </source>
</evidence>
<evidence type="ECO:0000313" key="25">
    <source>
        <dbReference type="EMBL" id="GBG72819.1"/>
    </source>
</evidence>
<evidence type="ECO:0000256" key="14">
    <source>
        <dbReference type="ARBA" id="ARBA00022801"/>
    </source>
</evidence>
<dbReference type="InterPro" id="IPR002125">
    <property type="entry name" value="CMP_dCMP_dom"/>
</dbReference>
<dbReference type="NCBIfam" id="TIGR00174">
    <property type="entry name" value="miaA"/>
    <property type="match status" value="1"/>
</dbReference>
<dbReference type="Pfam" id="PF00383">
    <property type="entry name" value="dCMP_cyt_deam_1"/>
    <property type="match status" value="1"/>
</dbReference>
<protein>
    <recommendedName>
        <fullName evidence="21">Riboflavin biosynthesis protein PYRD, chloroplastic</fullName>
        <ecNumber evidence="8">1.1.1.193</ecNumber>
        <ecNumber evidence="6">2.5.1.75</ecNumber>
        <ecNumber evidence="7">3.5.4.26</ecNumber>
    </recommendedName>
</protein>
<dbReference type="SUPFAM" id="SSF52540">
    <property type="entry name" value="P-loop containing nucleoside triphosphate hydrolases"/>
    <property type="match status" value="1"/>
</dbReference>
<dbReference type="EC" id="3.5.4.26" evidence="7"/>
<dbReference type="PROSITE" id="PS00903">
    <property type="entry name" value="CYT_DCMP_DEAMINASES_1"/>
    <property type="match status" value="1"/>
</dbReference>
<keyword evidence="12" id="KW-0479">Metal-binding</keyword>
<evidence type="ECO:0000256" key="17">
    <source>
        <dbReference type="ARBA" id="ARBA00022842"/>
    </source>
</evidence>
<comment type="caution">
    <text evidence="25">The sequence shown here is derived from an EMBL/GenBank/DDBJ whole genome shotgun (WGS) entry which is preliminary data.</text>
</comment>
<dbReference type="Proteomes" id="UP000265515">
    <property type="component" value="Unassembled WGS sequence"/>
</dbReference>
<dbReference type="OrthoDB" id="775260at2759"/>
<evidence type="ECO:0000256" key="18">
    <source>
        <dbReference type="ARBA" id="ARBA00023268"/>
    </source>
</evidence>
<evidence type="ECO:0000256" key="1">
    <source>
        <dbReference type="ARBA" id="ARBA00001946"/>
    </source>
</evidence>
<evidence type="ECO:0000256" key="10">
    <source>
        <dbReference type="ARBA" id="ARBA00022679"/>
    </source>
</evidence>
<evidence type="ECO:0000256" key="13">
    <source>
        <dbReference type="ARBA" id="ARBA00022741"/>
    </source>
</evidence>
<keyword evidence="11" id="KW-0819">tRNA processing</keyword>
<gene>
    <name evidence="25" type="ORF">CBR_g12386</name>
</gene>
<evidence type="ECO:0000256" key="8">
    <source>
        <dbReference type="ARBA" id="ARBA00013173"/>
    </source>
</evidence>
<feature type="domain" description="CMP/dCMP-type deaminase" evidence="24">
    <location>
        <begin position="696"/>
        <end position="818"/>
    </location>
</feature>
<dbReference type="Gene3D" id="3.40.140.10">
    <property type="entry name" value="Cytidine Deaminase, domain 2"/>
    <property type="match status" value="1"/>
</dbReference>
<dbReference type="SUPFAM" id="SSF53927">
    <property type="entry name" value="Cytidine deaminase-like"/>
    <property type="match status" value="1"/>
</dbReference>
<dbReference type="GO" id="GO:0052381">
    <property type="term" value="F:tRNA dimethylallyltransferase activity"/>
    <property type="evidence" value="ECO:0007669"/>
    <property type="project" value="UniProtKB-EC"/>
</dbReference>
<dbReference type="FunFam" id="3.40.140.10:FF:000025">
    <property type="entry name" value="Riboflavin biosynthesis protein RibD"/>
    <property type="match status" value="1"/>
</dbReference>
<dbReference type="GO" id="GO:0008703">
    <property type="term" value="F:5-amino-6-(5-phosphoribosylamino)uracil reductase activity"/>
    <property type="evidence" value="ECO:0007669"/>
    <property type="project" value="UniProtKB-EC"/>
</dbReference>
<dbReference type="GO" id="GO:0006400">
    <property type="term" value="P:tRNA modification"/>
    <property type="evidence" value="ECO:0007669"/>
    <property type="project" value="TreeGrafter"/>
</dbReference>
<dbReference type="InterPro" id="IPR018022">
    <property type="entry name" value="IPT"/>
</dbReference>
<evidence type="ECO:0000259" key="24">
    <source>
        <dbReference type="PROSITE" id="PS51747"/>
    </source>
</evidence>
<evidence type="ECO:0000256" key="12">
    <source>
        <dbReference type="ARBA" id="ARBA00022723"/>
    </source>
</evidence>
<dbReference type="EC" id="1.1.1.193" evidence="8"/>
<keyword evidence="14" id="KW-0378">Hydrolase</keyword>
<evidence type="ECO:0000256" key="4">
    <source>
        <dbReference type="ARBA" id="ARBA00004910"/>
    </source>
</evidence>
<dbReference type="GO" id="GO:0008270">
    <property type="term" value="F:zinc ion binding"/>
    <property type="evidence" value="ECO:0007669"/>
    <property type="project" value="InterPro"/>
</dbReference>
<keyword evidence="15" id="KW-0862">Zinc</keyword>
<keyword evidence="26" id="KW-1185">Reference proteome</keyword>
<comment type="similarity">
    <text evidence="5 22">Belongs to the IPP transferase family.</text>
</comment>
<dbReference type="PROSITE" id="PS51747">
    <property type="entry name" value="CYT_DCMP_DEAMINASES_2"/>
    <property type="match status" value="1"/>
</dbReference>
<evidence type="ECO:0000256" key="2">
    <source>
        <dbReference type="ARBA" id="ARBA00001947"/>
    </source>
</evidence>
<dbReference type="InterPro" id="IPR016192">
    <property type="entry name" value="APOBEC/CMP_deaminase_Zn-bd"/>
</dbReference>
<organism evidence="25 26">
    <name type="scientific">Chara braunii</name>
    <name type="common">Braun's stonewort</name>
    <dbReference type="NCBI Taxonomy" id="69332"/>
    <lineage>
        <taxon>Eukaryota</taxon>
        <taxon>Viridiplantae</taxon>
        <taxon>Streptophyta</taxon>
        <taxon>Charophyceae</taxon>
        <taxon>Charales</taxon>
        <taxon>Characeae</taxon>
        <taxon>Chara</taxon>
    </lineage>
</organism>
<evidence type="ECO:0000256" key="15">
    <source>
        <dbReference type="ARBA" id="ARBA00022833"/>
    </source>
</evidence>
<comment type="cofactor">
    <cofactor evidence="2">
        <name>Zn(2+)</name>
        <dbReference type="ChEBI" id="CHEBI:29105"/>
    </cofactor>
</comment>
<keyword evidence="13 22" id="KW-0547">Nucleotide-binding</keyword>
<dbReference type="InterPro" id="IPR024072">
    <property type="entry name" value="DHFR-like_dom_sf"/>
</dbReference>
<dbReference type="CDD" id="cd01284">
    <property type="entry name" value="Riboflavin_deaminase-reductase"/>
    <property type="match status" value="1"/>
</dbReference>
<comment type="pathway">
    <text evidence="4">Cofactor biosynthesis; riboflavin biosynthesis; 5-amino-6-(D-ribitylamino)uracil from GTP: step 3/4.</text>
</comment>
<dbReference type="AlphaFoldDB" id="A0A388KS05"/>
<dbReference type="Pfam" id="PF01715">
    <property type="entry name" value="IPPT"/>
    <property type="match status" value="2"/>
</dbReference>
<dbReference type="GO" id="GO:0009691">
    <property type="term" value="P:cytokinin biosynthetic process"/>
    <property type="evidence" value="ECO:0007669"/>
    <property type="project" value="TreeGrafter"/>
</dbReference>
<dbReference type="Gene3D" id="3.40.50.300">
    <property type="entry name" value="P-loop containing nucleotide triphosphate hydrolases"/>
    <property type="match status" value="1"/>
</dbReference>
<dbReference type="InterPro" id="IPR016193">
    <property type="entry name" value="Cytidine_deaminase-like"/>
</dbReference>
<comment type="pathway">
    <text evidence="3">Cofactor biosynthesis; riboflavin biosynthesis; 5-amino-6-(D-ribitylamino)uracil from GTP: step 2/4.</text>
</comment>
<keyword evidence="16 22" id="KW-0067">ATP-binding</keyword>
<comment type="catalytic activity">
    <reaction evidence="19">
        <text>adenosine(37) in tRNA + dimethylallyl diphosphate = N(6)-dimethylallyladenosine(37) in tRNA + diphosphate</text>
        <dbReference type="Rhea" id="RHEA:26482"/>
        <dbReference type="Rhea" id="RHEA-COMP:10162"/>
        <dbReference type="Rhea" id="RHEA-COMP:10375"/>
        <dbReference type="ChEBI" id="CHEBI:33019"/>
        <dbReference type="ChEBI" id="CHEBI:57623"/>
        <dbReference type="ChEBI" id="CHEBI:74411"/>
        <dbReference type="ChEBI" id="CHEBI:74415"/>
        <dbReference type="EC" id="2.5.1.75"/>
    </reaction>
</comment>
<evidence type="ECO:0000256" key="7">
    <source>
        <dbReference type="ARBA" id="ARBA00012766"/>
    </source>
</evidence>
<evidence type="ECO:0000256" key="23">
    <source>
        <dbReference type="SAM" id="MobiDB-lite"/>
    </source>
</evidence>
<dbReference type="EMBL" id="BFEA01000172">
    <property type="protein sequence ID" value="GBG72819.1"/>
    <property type="molecule type" value="Genomic_DNA"/>
</dbReference>
<evidence type="ECO:0000256" key="5">
    <source>
        <dbReference type="ARBA" id="ARBA00005842"/>
    </source>
</evidence>
<keyword evidence="18" id="KW-0511">Multifunctional enzyme</keyword>
<dbReference type="Pfam" id="PF01872">
    <property type="entry name" value="RibD_C"/>
    <property type="match status" value="1"/>
</dbReference>
<evidence type="ECO:0000256" key="11">
    <source>
        <dbReference type="ARBA" id="ARBA00022694"/>
    </source>
</evidence>
<evidence type="ECO:0000256" key="6">
    <source>
        <dbReference type="ARBA" id="ARBA00012665"/>
    </source>
</evidence>
<dbReference type="PANTHER" id="PTHR11088">
    <property type="entry name" value="TRNA DIMETHYLALLYLTRANSFERASE"/>
    <property type="match status" value="1"/>
</dbReference>
<evidence type="ECO:0000256" key="16">
    <source>
        <dbReference type="ARBA" id="ARBA00022840"/>
    </source>
</evidence>
<reference evidence="25 26" key="1">
    <citation type="journal article" date="2018" name="Cell">
        <title>The Chara Genome: Secondary Complexity and Implications for Plant Terrestrialization.</title>
        <authorList>
            <person name="Nishiyama T."/>
            <person name="Sakayama H."/>
            <person name="Vries J.D."/>
            <person name="Buschmann H."/>
            <person name="Saint-Marcoux D."/>
            <person name="Ullrich K.K."/>
            <person name="Haas F.B."/>
            <person name="Vanderstraeten L."/>
            <person name="Becker D."/>
            <person name="Lang D."/>
            <person name="Vosolsobe S."/>
            <person name="Rombauts S."/>
            <person name="Wilhelmsson P.K.I."/>
            <person name="Janitza P."/>
            <person name="Kern R."/>
            <person name="Heyl A."/>
            <person name="Rumpler F."/>
            <person name="Villalobos L.I.A.C."/>
            <person name="Clay J.M."/>
            <person name="Skokan R."/>
            <person name="Toyoda A."/>
            <person name="Suzuki Y."/>
            <person name="Kagoshima H."/>
            <person name="Schijlen E."/>
            <person name="Tajeshwar N."/>
            <person name="Catarino B."/>
            <person name="Hetherington A.J."/>
            <person name="Saltykova A."/>
            <person name="Bonnot C."/>
            <person name="Breuninger H."/>
            <person name="Symeonidi A."/>
            <person name="Radhakrishnan G.V."/>
            <person name="Van Nieuwerburgh F."/>
            <person name="Deforce D."/>
            <person name="Chang C."/>
            <person name="Karol K.G."/>
            <person name="Hedrich R."/>
            <person name="Ulvskov P."/>
            <person name="Glockner G."/>
            <person name="Delwiche C.F."/>
            <person name="Petrasek J."/>
            <person name="Van de Peer Y."/>
            <person name="Friml J."/>
            <person name="Beilby M."/>
            <person name="Dolan L."/>
            <person name="Kohara Y."/>
            <person name="Sugano S."/>
            <person name="Fujiyama A."/>
            <person name="Delaux P.-M."/>
            <person name="Quint M."/>
            <person name="TheiBen G."/>
            <person name="Hagemann M."/>
            <person name="Harholt J."/>
            <person name="Dunand C."/>
            <person name="Zachgo S."/>
            <person name="Langdale J."/>
            <person name="Maumus F."/>
            <person name="Straeten D.V.D."/>
            <person name="Gould S.B."/>
            <person name="Rensing S.A."/>
        </authorList>
    </citation>
    <scope>NUCLEOTIDE SEQUENCE [LARGE SCALE GENOMIC DNA]</scope>
    <source>
        <strain evidence="25 26">S276</strain>
    </source>
</reference>
<dbReference type="PANTHER" id="PTHR11088:SF60">
    <property type="entry name" value="TRNA DIMETHYLALLYLTRANSFERASE"/>
    <property type="match status" value="1"/>
</dbReference>
<feature type="compositionally biased region" description="Acidic residues" evidence="23">
    <location>
        <begin position="55"/>
        <end position="93"/>
    </location>
</feature>
<feature type="region of interest" description="Disordered" evidence="23">
    <location>
        <begin position="348"/>
        <end position="398"/>
    </location>
</feature>
<dbReference type="SUPFAM" id="SSF53597">
    <property type="entry name" value="Dihydrofolate reductase-like"/>
    <property type="match status" value="1"/>
</dbReference>
<evidence type="ECO:0000256" key="21">
    <source>
        <dbReference type="ARBA" id="ARBA00070721"/>
    </source>
</evidence>
<accession>A0A388KS05</accession>
<evidence type="ECO:0000256" key="19">
    <source>
        <dbReference type="ARBA" id="ARBA00049563"/>
    </source>
</evidence>
<comment type="function">
    <text evidence="20">Monofunctional pyrimidine deaminase involved in the riboflavin biosynthesis pathway. Also has a reductase domain that lacks catalytically essential substrate-binding residues.</text>
</comment>
<evidence type="ECO:0000256" key="9">
    <source>
        <dbReference type="ARBA" id="ARBA00022619"/>
    </source>
</evidence>
<dbReference type="STRING" id="69332.A0A388KS05"/>
<feature type="compositionally biased region" description="Polar residues" evidence="23">
    <location>
        <begin position="348"/>
        <end position="360"/>
    </location>
</feature>